<dbReference type="AlphaFoldDB" id="A0A836CGK1"/>
<feature type="region of interest" description="Disordered" evidence="4">
    <location>
        <begin position="90"/>
        <end position="112"/>
    </location>
</feature>
<dbReference type="GO" id="GO:0006406">
    <property type="term" value="P:mRNA export from nucleus"/>
    <property type="evidence" value="ECO:0007669"/>
    <property type="project" value="TreeGrafter"/>
</dbReference>
<gene>
    <name evidence="5" type="ORF">JKP88DRAFT_268501</name>
</gene>
<keyword evidence="2 3" id="KW-0853">WD repeat</keyword>
<organism evidence="5 6">
    <name type="scientific">Tribonema minus</name>
    <dbReference type="NCBI Taxonomy" id="303371"/>
    <lineage>
        <taxon>Eukaryota</taxon>
        <taxon>Sar</taxon>
        <taxon>Stramenopiles</taxon>
        <taxon>Ochrophyta</taxon>
        <taxon>PX clade</taxon>
        <taxon>Xanthophyceae</taxon>
        <taxon>Tribonematales</taxon>
        <taxon>Tribonemataceae</taxon>
        <taxon>Tribonema</taxon>
    </lineage>
</organism>
<dbReference type="SMART" id="SM00320">
    <property type="entry name" value="WD40"/>
    <property type="match status" value="4"/>
</dbReference>
<dbReference type="Pfam" id="PF00400">
    <property type="entry name" value="WD40"/>
    <property type="match status" value="2"/>
</dbReference>
<dbReference type="InterPro" id="IPR015943">
    <property type="entry name" value="WD40/YVTN_repeat-like_dom_sf"/>
</dbReference>
<keyword evidence="6" id="KW-1185">Reference proteome</keyword>
<dbReference type="SUPFAM" id="SSF50978">
    <property type="entry name" value="WD40 repeat-like"/>
    <property type="match status" value="1"/>
</dbReference>
<dbReference type="Proteomes" id="UP000664859">
    <property type="component" value="Unassembled WGS sequence"/>
</dbReference>
<evidence type="ECO:0000313" key="6">
    <source>
        <dbReference type="Proteomes" id="UP000664859"/>
    </source>
</evidence>
<dbReference type="PROSITE" id="PS50294">
    <property type="entry name" value="WD_REPEATS_REGION"/>
    <property type="match status" value="1"/>
</dbReference>
<dbReference type="Gene3D" id="2.130.10.10">
    <property type="entry name" value="YVTN repeat-like/Quinoprotein amine dehydrogenase"/>
    <property type="match status" value="2"/>
</dbReference>
<accession>A0A836CGK1</accession>
<dbReference type="InterPro" id="IPR036322">
    <property type="entry name" value="WD40_repeat_dom_sf"/>
</dbReference>
<proteinExistence type="inferred from homology"/>
<dbReference type="PROSITE" id="PS50082">
    <property type="entry name" value="WD_REPEATS_2"/>
    <property type="match status" value="2"/>
</dbReference>
<evidence type="ECO:0000256" key="3">
    <source>
        <dbReference type="PROSITE-ProRule" id="PRU00221"/>
    </source>
</evidence>
<dbReference type="InterPro" id="IPR001680">
    <property type="entry name" value="WD40_rpt"/>
</dbReference>
<comment type="caution">
    <text evidence="5">The sequence shown here is derived from an EMBL/GenBank/DDBJ whole genome shotgun (WGS) entry which is preliminary data.</text>
</comment>
<dbReference type="PANTHER" id="PTHR44411">
    <property type="entry name" value="THO COMPLEX SUBUNIT 6 HOMOLOG"/>
    <property type="match status" value="1"/>
</dbReference>
<evidence type="ECO:0000256" key="1">
    <source>
        <dbReference type="ARBA" id="ARBA00009728"/>
    </source>
</evidence>
<protein>
    <submittedName>
        <fullName evidence="5">WD40-repeat-containing domain protein</fullName>
    </submittedName>
</protein>
<dbReference type="PANTHER" id="PTHR44411:SF1">
    <property type="entry name" value="THO COMPLEX SUBUNIT 6 HOMOLOG"/>
    <property type="match status" value="1"/>
</dbReference>
<comment type="similarity">
    <text evidence="1">Belongs to the WD repeat THOC6 family.</text>
</comment>
<evidence type="ECO:0000313" key="5">
    <source>
        <dbReference type="EMBL" id="KAG5184749.1"/>
    </source>
</evidence>
<feature type="repeat" description="WD" evidence="3">
    <location>
        <begin position="53"/>
        <end position="79"/>
    </location>
</feature>
<reference evidence="5" key="1">
    <citation type="submission" date="2021-02" db="EMBL/GenBank/DDBJ databases">
        <title>First Annotated Genome of the Yellow-green Alga Tribonema minus.</title>
        <authorList>
            <person name="Mahan K.M."/>
        </authorList>
    </citation>
    <scope>NUCLEOTIDE SEQUENCE</scope>
    <source>
        <strain evidence="5">UTEX B ZZ1240</strain>
    </source>
</reference>
<dbReference type="GO" id="GO:0000346">
    <property type="term" value="C:transcription export complex"/>
    <property type="evidence" value="ECO:0007669"/>
    <property type="project" value="TreeGrafter"/>
</dbReference>
<dbReference type="OrthoDB" id="273067at2759"/>
<dbReference type="GO" id="GO:0000347">
    <property type="term" value="C:THO complex"/>
    <property type="evidence" value="ECO:0007669"/>
    <property type="project" value="TreeGrafter"/>
</dbReference>
<dbReference type="EMBL" id="JAFCMP010000153">
    <property type="protein sequence ID" value="KAG5184749.1"/>
    <property type="molecule type" value="Genomic_DNA"/>
</dbReference>
<evidence type="ECO:0000256" key="2">
    <source>
        <dbReference type="ARBA" id="ARBA00022574"/>
    </source>
</evidence>
<dbReference type="InterPro" id="IPR042626">
    <property type="entry name" value="THOC6"/>
</dbReference>
<feature type="repeat" description="WD" evidence="3">
    <location>
        <begin position="226"/>
        <end position="259"/>
    </location>
</feature>
<sequence length="429" mass="44188">MTLDWQTQGSQHQREPVAWVNADGTSFTEPAAFDAAAQAEALNRIRRREHAIVLSAAFSPDGAYLVAANDAGRVAIWELAPYMRGTSWLPHSTSDDDDGEGDDANNQSLDMTPDLSFQTGGGAINCLRFVTALDGNCLLLCGADTGALAWHWRVLLECVETGECPPEAHVTLRAPQTAGHRGAKLPLPEVNALAVTYCGTEGVVGACGDARAYKWDLRTGGVVRPYAGHAAYLLSAATAPAAQQLLVTGASDGVVGVWDERARPEVAFLHPLSDAAGSSSSAQQGGGGLPAGTAGWVSGVQLGPGGSGWLACAGGYGEGGGGTAAGGFLAMFHLPTQKLTSARALAAPVNAMDLCDDSIITVGDEARVSRWGWCHLGHESSTRVTAKSGFALAVNRSGPYAGVVAAGGRSPEVAICIVPGSVAFSLAFY</sequence>
<name>A0A836CGK1_9STRA</name>
<evidence type="ECO:0000256" key="4">
    <source>
        <dbReference type="SAM" id="MobiDB-lite"/>
    </source>
</evidence>